<dbReference type="EMBL" id="FOMX01000018">
    <property type="protein sequence ID" value="SFE72960.1"/>
    <property type="molecule type" value="Genomic_DNA"/>
</dbReference>
<evidence type="ECO:0000313" key="3">
    <source>
        <dbReference type="Proteomes" id="UP000199400"/>
    </source>
</evidence>
<dbReference type="STRING" id="54.SAMN02745121_05318"/>
<dbReference type="AlphaFoldDB" id="A0A1I2CZ03"/>
<evidence type="ECO:0000256" key="1">
    <source>
        <dbReference type="SAM" id="MobiDB-lite"/>
    </source>
</evidence>
<protein>
    <submittedName>
        <fullName evidence="2">Uncharacterized protein</fullName>
    </submittedName>
</protein>
<gene>
    <name evidence="2" type="ORF">SAMN02745121_05318</name>
</gene>
<proteinExistence type="predicted"/>
<evidence type="ECO:0000313" key="2">
    <source>
        <dbReference type="EMBL" id="SFE72960.1"/>
    </source>
</evidence>
<name>A0A1I2CZ03_9BACT</name>
<feature type="region of interest" description="Disordered" evidence="1">
    <location>
        <begin position="169"/>
        <end position="206"/>
    </location>
</feature>
<accession>A0A1I2CZ03</accession>
<organism evidence="2 3">
    <name type="scientific">Nannocystis exedens</name>
    <dbReference type="NCBI Taxonomy" id="54"/>
    <lineage>
        <taxon>Bacteria</taxon>
        <taxon>Pseudomonadati</taxon>
        <taxon>Myxococcota</taxon>
        <taxon>Polyangia</taxon>
        <taxon>Nannocystales</taxon>
        <taxon>Nannocystaceae</taxon>
        <taxon>Nannocystis</taxon>
    </lineage>
</organism>
<sequence>MPDLRMIPSPDLPRAELDARLRALGYARAGDEPRTHLRYRLRTWRHPAGSSVTLCEVHVTGERYAWVHAEALDDLSQALGALPRAALLQGADAAPSPREALPWLRRLCLLEYAVLSPELREHLTRALTDSDLLVRSSALAAALCLAREHAVWALEVVAKAETDPSLRKMYARTAKDERAKLNQPTAPAAAKGGRKPRADKKRAEKS</sequence>
<reference evidence="3" key="1">
    <citation type="submission" date="2016-10" db="EMBL/GenBank/DDBJ databases">
        <authorList>
            <person name="Varghese N."/>
            <person name="Submissions S."/>
        </authorList>
    </citation>
    <scope>NUCLEOTIDE SEQUENCE [LARGE SCALE GENOMIC DNA]</scope>
    <source>
        <strain evidence="3">ATCC 25963</strain>
    </source>
</reference>
<keyword evidence="3" id="KW-1185">Reference proteome</keyword>
<dbReference type="RefSeq" id="WP_096326955.1">
    <property type="nucleotide sequence ID" value="NZ_FOMX01000018.1"/>
</dbReference>
<dbReference type="Proteomes" id="UP000199400">
    <property type="component" value="Unassembled WGS sequence"/>
</dbReference>